<keyword evidence="4" id="KW-0804">Transcription</keyword>
<evidence type="ECO:0000259" key="7">
    <source>
        <dbReference type="PROSITE" id="PS50888"/>
    </source>
</evidence>
<dbReference type="InterPro" id="IPR054502">
    <property type="entry name" value="bHLH-TF_ACT-like_plant"/>
</dbReference>
<dbReference type="AlphaFoldDB" id="A0A513X540"/>
<protein>
    <submittedName>
        <fullName evidence="8">Transcription factor bHLH25-like isoform X1</fullName>
    </submittedName>
</protein>
<accession>A0A513X540</accession>
<sequence>MEPKALHWISEPGLDESAAFIMQHELLTLTHYSPQELISNANDNELQKSITSTESFTLFPSGYSVEKSMEVSQGIYKADQHGLFLVPEAPFLLSFNQSQAENLIYDQADVPKDRIKRNGGVVNGETERKKMRMGLGQTTYSLDHILAERKRREKLSQRFIALAAIIPGLKKMDKASVLGDAVKHIKELEERVKSLEEDKIEMKTVEFSTMNMKPSHDYSNDCESPISSVENNNIIGNNSSDQKLHPHEIKIKICGKAVLVKIHCENHKGVLAKLVSDFEELHLMISNFSAVPFMESSFLDITVAAQIEEGCFITAEGIAKKLNSALSQFN</sequence>
<comment type="subcellular location">
    <subcellularLocation>
        <location evidence="1">Nucleus</location>
    </subcellularLocation>
</comment>
<evidence type="ECO:0000256" key="6">
    <source>
        <dbReference type="SAM" id="Coils"/>
    </source>
</evidence>
<dbReference type="InterPro" id="IPR036638">
    <property type="entry name" value="HLH_DNA-bd_sf"/>
</dbReference>
<keyword evidence="3" id="KW-0805">Transcription regulation</keyword>
<evidence type="ECO:0000256" key="4">
    <source>
        <dbReference type="ARBA" id="ARBA00023163"/>
    </source>
</evidence>
<keyword evidence="5" id="KW-0539">Nucleus</keyword>
<dbReference type="PANTHER" id="PTHR45959">
    <property type="entry name" value="BHLH TRANSCRIPTION FACTOR"/>
    <property type="match status" value="1"/>
</dbReference>
<dbReference type="Gene3D" id="4.10.280.10">
    <property type="entry name" value="Helix-loop-helix DNA-binding domain"/>
    <property type="match status" value="1"/>
</dbReference>
<proteinExistence type="evidence at transcript level"/>
<keyword evidence="6" id="KW-0175">Coiled coil</keyword>
<organism evidence="8">
    <name type="scientific">Cymbidium sinense</name>
    <dbReference type="NCBI Taxonomy" id="112615"/>
    <lineage>
        <taxon>Eukaryota</taxon>
        <taxon>Viridiplantae</taxon>
        <taxon>Streptophyta</taxon>
        <taxon>Embryophyta</taxon>
        <taxon>Tracheophyta</taxon>
        <taxon>Spermatophyta</taxon>
        <taxon>Magnoliopsida</taxon>
        <taxon>Liliopsida</taxon>
        <taxon>Asparagales</taxon>
        <taxon>Orchidaceae</taxon>
        <taxon>Epidendroideae</taxon>
        <taxon>Cymbidieae</taxon>
        <taxon>Cymbidiinae</taxon>
        <taxon>Cymbidium</taxon>
    </lineage>
</organism>
<comment type="similarity">
    <text evidence="2">Belongs to the bHLH protein family.</text>
</comment>
<reference evidence="8" key="1">
    <citation type="journal article" date="2015" name="PLoS ONE">
        <title>Transcriptome Characterization of Cymbidium sinense 'Dharma' Using 454 Pyrosequencing and Its Application in the Identification of Genes Associated with Leaf Color Variation.</title>
        <authorList>
            <person name="Zhu G."/>
            <person name="Yang F."/>
            <person name="Shi S."/>
            <person name="Li D."/>
            <person name="Wang Z."/>
            <person name="Liu H."/>
            <person name="Huang D."/>
            <person name="Wang C."/>
        </authorList>
    </citation>
    <scope>NUCLEOTIDE SEQUENCE</scope>
</reference>
<evidence type="ECO:0000256" key="1">
    <source>
        <dbReference type="ARBA" id="ARBA00004123"/>
    </source>
</evidence>
<dbReference type="PANTHER" id="PTHR45959:SF2">
    <property type="entry name" value="BHLH TRANSCRIPTION FACTOR"/>
    <property type="match status" value="1"/>
</dbReference>
<dbReference type="EMBL" id="MK307609">
    <property type="protein sequence ID" value="QDH08999.1"/>
    <property type="molecule type" value="mRNA"/>
</dbReference>
<name>A0A513X540_9ASPA</name>
<dbReference type="SUPFAM" id="SSF47459">
    <property type="entry name" value="HLH, helix-loop-helix DNA-binding domain"/>
    <property type="match status" value="1"/>
</dbReference>
<dbReference type="InterPro" id="IPR011598">
    <property type="entry name" value="bHLH_dom"/>
</dbReference>
<dbReference type="Pfam" id="PF22754">
    <property type="entry name" value="bHLH-TF_ACT-like_plant"/>
    <property type="match status" value="1"/>
</dbReference>
<dbReference type="InterPro" id="IPR052610">
    <property type="entry name" value="bHLH_transcription_regulator"/>
</dbReference>
<dbReference type="PROSITE" id="PS50888">
    <property type="entry name" value="BHLH"/>
    <property type="match status" value="1"/>
</dbReference>
<dbReference type="SMART" id="SM00353">
    <property type="entry name" value="HLH"/>
    <property type="match status" value="1"/>
</dbReference>
<evidence type="ECO:0000256" key="2">
    <source>
        <dbReference type="ARBA" id="ARBA00005510"/>
    </source>
</evidence>
<evidence type="ECO:0000256" key="5">
    <source>
        <dbReference type="ARBA" id="ARBA00023242"/>
    </source>
</evidence>
<evidence type="ECO:0000256" key="3">
    <source>
        <dbReference type="ARBA" id="ARBA00023015"/>
    </source>
</evidence>
<feature type="domain" description="BHLH" evidence="7">
    <location>
        <begin position="139"/>
        <end position="188"/>
    </location>
</feature>
<feature type="coiled-coil region" evidence="6">
    <location>
        <begin position="178"/>
        <end position="205"/>
    </location>
</feature>
<dbReference type="GO" id="GO:0046983">
    <property type="term" value="F:protein dimerization activity"/>
    <property type="evidence" value="ECO:0007669"/>
    <property type="project" value="InterPro"/>
</dbReference>
<dbReference type="Pfam" id="PF00010">
    <property type="entry name" value="HLH"/>
    <property type="match status" value="1"/>
</dbReference>
<evidence type="ECO:0000313" key="8">
    <source>
        <dbReference type="EMBL" id="QDH08999.1"/>
    </source>
</evidence>